<dbReference type="PROSITE" id="PS50076">
    <property type="entry name" value="DNAJ_2"/>
    <property type="match status" value="1"/>
</dbReference>
<dbReference type="Gene3D" id="1.10.287.110">
    <property type="entry name" value="DnaJ domain"/>
    <property type="match status" value="1"/>
</dbReference>
<dbReference type="AlphaFoldDB" id="A0A2Z7CBV2"/>
<feature type="region of interest" description="Disordered" evidence="1">
    <location>
        <begin position="270"/>
        <end position="310"/>
    </location>
</feature>
<evidence type="ECO:0000313" key="3">
    <source>
        <dbReference type="EMBL" id="KZV44368.1"/>
    </source>
</evidence>
<dbReference type="OrthoDB" id="498970at2759"/>
<proteinExistence type="predicted"/>
<gene>
    <name evidence="3" type="ORF">F511_18064</name>
</gene>
<accession>A0A2Z7CBV2</accession>
<dbReference type="CDD" id="cd06257">
    <property type="entry name" value="DnaJ"/>
    <property type="match status" value="1"/>
</dbReference>
<protein>
    <recommendedName>
        <fullName evidence="2">J domain-containing protein</fullName>
    </recommendedName>
</protein>
<keyword evidence="4" id="KW-1185">Reference proteome</keyword>
<feature type="compositionally biased region" description="Basic residues" evidence="1">
    <location>
        <begin position="299"/>
        <end position="308"/>
    </location>
</feature>
<dbReference type="InterPro" id="IPR001623">
    <property type="entry name" value="DnaJ_domain"/>
</dbReference>
<dbReference type="Proteomes" id="UP000250235">
    <property type="component" value="Unassembled WGS sequence"/>
</dbReference>
<sequence>MRGASIGHSHYRPSFGRKTLRKCRNSEEADDVILIDVDPDHSDNVIILDVPDSLPAKRQGSSILREDKSRPLQSVIYIDDDESPKFNSSGDDEITDKFNSFAGASSSRNFKPPAEDCEDVDAEEHPFIQENVTPVRLSKCKRTYSGKASAGKGCGLNLDSKTNSCDNDNSDCELMEDISGKVQEQWEKAFYRRKKGIKNDRFGIRSQNTASRIMNDNRHQTVGSKGENDKHMEAPYHFDIGKFSKEDEGTSPLSEEDDACYDSTNASVVGSSYRGQHSPSTHTEPEDHQYFEPGSSSCHNRKRFKKSSHNPVNVFPTHEFRESLVTATGCVDEMEHLESCDPLESGSVEETHNLTSVRCSTLSSTLQDKQKNCSFSSSTAAVESVFEDSPWFQNSSLGSRDGINTGCQRENMRTIDVIPLSRNIHVQLNDAKVGRDESVSDSGEEEKDVDSHPESGHAPDFGEGCMLGEREKFKETAEYKSALEEEWASRQQALKIQAEEAQHLRQLQKRSKAENGHTMDSAESCMIGEREKFKETDEYKRAMEEEWASRQQTLKIQAEEAQHLRRLLKRRKAENMRLVDMERRQKERIEEMRSTQKKDEENMNLKEVIRADVRKELSKLEMVCQNMASLLHSFGIQVEGWPNPSQQEVQTAYKKALLTFHPDRALRTDIHQQVEAEEKFKLINRFKEKFSSLL</sequence>
<feature type="domain" description="J" evidence="2">
    <location>
        <begin position="629"/>
        <end position="694"/>
    </location>
</feature>
<dbReference type="EMBL" id="KQ997028">
    <property type="protein sequence ID" value="KZV44368.1"/>
    <property type="molecule type" value="Genomic_DNA"/>
</dbReference>
<reference evidence="3 4" key="1">
    <citation type="journal article" date="2015" name="Proc. Natl. Acad. Sci. U.S.A.">
        <title>The resurrection genome of Boea hygrometrica: A blueprint for survival of dehydration.</title>
        <authorList>
            <person name="Xiao L."/>
            <person name="Yang G."/>
            <person name="Zhang L."/>
            <person name="Yang X."/>
            <person name="Zhao S."/>
            <person name="Ji Z."/>
            <person name="Zhou Q."/>
            <person name="Hu M."/>
            <person name="Wang Y."/>
            <person name="Chen M."/>
            <person name="Xu Y."/>
            <person name="Jin H."/>
            <person name="Xiao X."/>
            <person name="Hu G."/>
            <person name="Bao F."/>
            <person name="Hu Y."/>
            <person name="Wan P."/>
            <person name="Li L."/>
            <person name="Deng X."/>
            <person name="Kuang T."/>
            <person name="Xiang C."/>
            <person name="Zhu J.K."/>
            <person name="Oliver M.J."/>
            <person name="He Y."/>
        </authorList>
    </citation>
    <scope>NUCLEOTIDE SEQUENCE [LARGE SCALE GENOMIC DNA]</scope>
    <source>
        <strain evidence="4">cv. XS01</strain>
    </source>
</reference>
<evidence type="ECO:0000313" key="4">
    <source>
        <dbReference type="Proteomes" id="UP000250235"/>
    </source>
</evidence>
<feature type="compositionally biased region" description="Polar residues" evidence="1">
    <location>
        <begin position="270"/>
        <end position="282"/>
    </location>
</feature>
<evidence type="ECO:0000256" key="1">
    <source>
        <dbReference type="SAM" id="MobiDB-lite"/>
    </source>
</evidence>
<dbReference type="SUPFAM" id="SSF46565">
    <property type="entry name" value="Chaperone J-domain"/>
    <property type="match status" value="1"/>
</dbReference>
<name>A0A2Z7CBV2_9LAMI</name>
<dbReference type="InterPro" id="IPR036869">
    <property type="entry name" value="J_dom_sf"/>
</dbReference>
<dbReference type="PANTHER" id="PTHR36335">
    <property type="entry name" value="CHAPERONE DNAJ-DOMAIN SUPERFAMILY PROTEIN"/>
    <property type="match status" value="1"/>
</dbReference>
<dbReference type="PANTHER" id="PTHR36335:SF1">
    <property type="entry name" value="CHAPERONE DNAJ-DOMAIN SUPERFAMILY PROTEIN"/>
    <property type="match status" value="1"/>
</dbReference>
<evidence type="ECO:0000259" key="2">
    <source>
        <dbReference type="PROSITE" id="PS50076"/>
    </source>
</evidence>
<organism evidence="3 4">
    <name type="scientific">Dorcoceras hygrometricum</name>
    <dbReference type="NCBI Taxonomy" id="472368"/>
    <lineage>
        <taxon>Eukaryota</taxon>
        <taxon>Viridiplantae</taxon>
        <taxon>Streptophyta</taxon>
        <taxon>Embryophyta</taxon>
        <taxon>Tracheophyta</taxon>
        <taxon>Spermatophyta</taxon>
        <taxon>Magnoliopsida</taxon>
        <taxon>eudicotyledons</taxon>
        <taxon>Gunneridae</taxon>
        <taxon>Pentapetalae</taxon>
        <taxon>asterids</taxon>
        <taxon>lamiids</taxon>
        <taxon>Lamiales</taxon>
        <taxon>Gesneriaceae</taxon>
        <taxon>Didymocarpoideae</taxon>
        <taxon>Trichosporeae</taxon>
        <taxon>Loxocarpinae</taxon>
        <taxon>Dorcoceras</taxon>
    </lineage>
</organism>
<feature type="region of interest" description="Disordered" evidence="1">
    <location>
        <begin position="429"/>
        <end position="465"/>
    </location>
</feature>